<dbReference type="Proteomes" id="UP000507470">
    <property type="component" value="Unassembled WGS sequence"/>
</dbReference>
<protein>
    <recommendedName>
        <fullName evidence="1">Endonuclease/exonuclease/phosphatase domain-containing protein</fullName>
    </recommendedName>
</protein>
<evidence type="ECO:0000313" key="2">
    <source>
        <dbReference type="EMBL" id="CAC5392457.1"/>
    </source>
</evidence>
<dbReference type="SUPFAM" id="SSF56219">
    <property type="entry name" value="DNase I-like"/>
    <property type="match status" value="1"/>
</dbReference>
<dbReference type="OrthoDB" id="6152476at2759"/>
<dbReference type="InterPro" id="IPR036691">
    <property type="entry name" value="Endo/exonu/phosph_ase_sf"/>
</dbReference>
<dbReference type="Gene3D" id="3.60.10.10">
    <property type="entry name" value="Endonuclease/exonuclease/phosphatase"/>
    <property type="match status" value="1"/>
</dbReference>
<organism evidence="2 3">
    <name type="scientific">Mytilus coruscus</name>
    <name type="common">Sea mussel</name>
    <dbReference type="NCBI Taxonomy" id="42192"/>
    <lineage>
        <taxon>Eukaryota</taxon>
        <taxon>Metazoa</taxon>
        <taxon>Spiralia</taxon>
        <taxon>Lophotrochozoa</taxon>
        <taxon>Mollusca</taxon>
        <taxon>Bivalvia</taxon>
        <taxon>Autobranchia</taxon>
        <taxon>Pteriomorphia</taxon>
        <taxon>Mytilida</taxon>
        <taxon>Mytiloidea</taxon>
        <taxon>Mytilidae</taxon>
        <taxon>Mytilinae</taxon>
        <taxon>Mytilus</taxon>
    </lineage>
</organism>
<dbReference type="Pfam" id="PF14529">
    <property type="entry name" value="Exo_endo_phos_2"/>
    <property type="match status" value="1"/>
</dbReference>
<evidence type="ECO:0000313" key="3">
    <source>
        <dbReference type="Proteomes" id="UP000507470"/>
    </source>
</evidence>
<proteinExistence type="predicted"/>
<evidence type="ECO:0000259" key="1">
    <source>
        <dbReference type="Pfam" id="PF14529"/>
    </source>
</evidence>
<dbReference type="EMBL" id="CACVKT020004984">
    <property type="protein sequence ID" value="CAC5392457.1"/>
    <property type="molecule type" value="Genomic_DNA"/>
</dbReference>
<accession>A0A6J8CCB4</accession>
<feature type="domain" description="Endonuclease/exonuclease/phosphatase" evidence="1">
    <location>
        <begin position="119"/>
        <end position="278"/>
    </location>
</feature>
<dbReference type="GO" id="GO:0003824">
    <property type="term" value="F:catalytic activity"/>
    <property type="evidence" value="ECO:0007669"/>
    <property type="project" value="InterPro"/>
</dbReference>
<dbReference type="InterPro" id="IPR005135">
    <property type="entry name" value="Endo/exonuclease/phosphatase"/>
</dbReference>
<reference evidence="2 3" key="1">
    <citation type="submission" date="2020-06" db="EMBL/GenBank/DDBJ databases">
        <authorList>
            <person name="Li R."/>
            <person name="Bekaert M."/>
        </authorList>
    </citation>
    <scope>NUCLEOTIDE SEQUENCE [LARGE SCALE GENOMIC DNA]</scope>
    <source>
        <strain evidence="3">wild</strain>
    </source>
</reference>
<name>A0A6J8CCB4_MYTCO</name>
<gene>
    <name evidence="2" type="ORF">MCOR_27391</name>
</gene>
<sequence>MINKFDQKSLLNIAMWNIEGLISSKINDSHFSQVISNFHILGLVETWLEDVNAYTNLPGFDLIVAKIRKKNKKARRNSGGLSINAKTSVSKGISEFATKHSDILWTKLEHKFFNLPKDIYVAFVYISPESAAQSADDIQSMYTQLLEGIVKYSKLGDILIQGDFNAYTNTMPDFIVNDEKSHSSNDDVFYKFDNSLPRNNLDSKRVNNSGKHLLNMCKESGLRILNGRTTCDLFGRPTCITYNGCSLVDYSIVSNELLSSVGFFKVHEFTALSNHCPILDDLPGKYIWSDEAIELYKTNIQSKNIKDKFNNFIQKDFGEVNKMVGEFNSILIETANMSTKFIKRGKPKRDKSNKTRKKPWFSESCEDLRISVKNYEKLVNKFPFKAEYRKSFYTFRSHFRRRCKYEEKQYKEKICNDLDSCVESNPKVFWKLINKLDQSSTCKINESLPYNSFKEHFEKLTLEHRGRNESFSRKYHKEL</sequence>
<keyword evidence="3" id="KW-1185">Reference proteome</keyword>
<dbReference type="AlphaFoldDB" id="A0A6J8CCB4"/>